<dbReference type="Pfam" id="PF00486">
    <property type="entry name" value="Trans_reg_C"/>
    <property type="match status" value="1"/>
</dbReference>
<evidence type="ECO:0000256" key="5">
    <source>
        <dbReference type="ARBA" id="ARBA00023163"/>
    </source>
</evidence>
<dbReference type="SMART" id="SM00862">
    <property type="entry name" value="Trans_reg_C"/>
    <property type="match status" value="1"/>
</dbReference>
<evidence type="ECO:0000259" key="7">
    <source>
        <dbReference type="PROSITE" id="PS51755"/>
    </source>
</evidence>
<sequence>MKLLLIEDDENILSLLKRGFEEDGNSVDTALDGGDGEYLALLNSYDIIVTDWMLPFKSGIEIIKSIREKNITTPVIMLSAKDEIEDKITGLKYGADDYIAKPFSFAELSARVEALHRRNISNGLNLITLGDISINIDTKIVTKASKIIELTAKEYELLMFLIKYKNGYVSNSMIEEQLWNNQEYINSNVIQVTIYHLRKKLGKELIKSNRGLGYKIAI</sequence>
<dbReference type="SUPFAM" id="SSF46894">
    <property type="entry name" value="C-terminal effector domain of the bipartite response regulators"/>
    <property type="match status" value="1"/>
</dbReference>
<name>A0A1W1ELR1_9ZZZZ</name>
<feature type="domain" description="Response regulatory" evidence="6">
    <location>
        <begin position="2"/>
        <end position="116"/>
    </location>
</feature>
<gene>
    <name evidence="8" type="ORF">MNB_SV-15-2</name>
</gene>
<dbReference type="InterPro" id="IPR011006">
    <property type="entry name" value="CheY-like_superfamily"/>
</dbReference>
<evidence type="ECO:0000256" key="3">
    <source>
        <dbReference type="ARBA" id="ARBA00023015"/>
    </source>
</evidence>
<accession>A0A1W1ELR1</accession>
<dbReference type="Gene3D" id="3.40.50.2300">
    <property type="match status" value="1"/>
</dbReference>
<keyword evidence="1" id="KW-0597">Phosphoprotein</keyword>
<proteinExistence type="predicted"/>
<dbReference type="Gene3D" id="1.10.10.10">
    <property type="entry name" value="Winged helix-like DNA-binding domain superfamily/Winged helix DNA-binding domain"/>
    <property type="match status" value="1"/>
</dbReference>
<organism evidence="8">
    <name type="scientific">hydrothermal vent metagenome</name>
    <dbReference type="NCBI Taxonomy" id="652676"/>
    <lineage>
        <taxon>unclassified sequences</taxon>
        <taxon>metagenomes</taxon>
        <taxon>ecological metagenomes</taxon>
    </lineage>
</organism>
<dbReference type="EMBL" id="FRYL01000047">
    <property type="protein sequence ID" value="SHO81732.1"/>
    <property type="molecule type" value="Genomic_DNA"/>
</dbReference>
<keyword evidence="4 8" id="KW-0238">DNA-binding</keyword>
<dbReference type="InterPro" id="IPR039420">
    <property type="entry name" value="WalR-like"/>
</dbReference>
<reference evidence="8" key="1">
    <citation type="submission" date="2016-10" db="EMBL/GenBank/DDBJ databases">
        <authorList>
            <person name="de Groot N.N."/>
        </authorList>
    </citation>
    <scope>NUCLEOTIDE SEQUENCE</scope>
</reference>
<dbReference type="GO" id="GO:0000156">
    <property type="term" value="F:phosphorelay response regulator activity"/>
    <property type="evidence" value="ECO:0007669"/>
    <property type="project" value="TreeGrafter"/>
</dbReference>
<dbReference type="GO" id="GO:0000976">
    <property type="term" value="F:transcription cis-regulatory region binding"/>
    <property type="evidence" value="ECO:0007669"/>
    <property type="project" value="TreeGrafter"/>
</dbReference>
<dbReference type="InterPro" id="IPR001867">
    <property type="entry name" value="OmpR/PhoB-type_DNA-bd"/>
</dbReference>
<keyword evidence="2" id="KW-0902">Two-component regulatory system</keyword>
<dbReference type="SMART" id="SM00448">
    <property type="entry name" value="REC"/>
    <property type="match status" value="1"/>
</dbReference>
<evidence type="ECO:0000256" key="4">
    <source>
        <dbReference type="ARBA" id="ARBA00023125"/>
    </source>
</evidence>
<dbReference type="Gene3D" id="6.10.250.690">
    <property type="match status" value="1"/>
</dbReference>
<evidence type="ECO:0000256" key="1">
    <source>
        <dbReference type="ARBA" id="ARBA00022553"/>
    </source>
</evidence>
<dbReference type="PROSITE" id="PS50110">
    <property type="entry name" value="RESPONSE_REGULATORY"/>
    <property type="match status" value="1"/>
</dbReference>
<dbReference type="GO" id="GO:0032993">
    <property type="term" value="C:protein-DNA complex"/>
    <property type="evidence" value="ECO:0007669"/>
    <property type="project" value="TreeGrafter"/>
</dbReference>
<evidence type="ECO:0000256" key="2">
    <source>
        <dbReference type="ARBA" id="ARBA00023012"/>
    </source>
</evidence>
<dbReference type="AlphaFoldDB" id="A0A1W1ELR1"/>
<dbReference type="CDD" id="cd00383">
    <property type="entry name" value="trans_reg_C"/>
    <property type="match status" value="1"/>
</dbReference>
<evidence type="ECO:0000313" key="8">
    <source>
        <dbReference type="EMBL" id="SHO81732.1"/>
    </source>
</evidence>
<protein>
    <submittedName>
        <fullName evidence="8">DNA-binding response regulator</fullName>
    </submittedName>
</protein>
<dbReference type="InterPro" id="IPR016032">
    <property type="entry name" value="Sig_transdc_resp-reg_C-effctor"/>
</dbReference>
<keyword evidence="3" id="KW-0805">Transcription regulation</keyword>
<dbReference type="InterPro" id="IPR001789">
    <property type="entry name" value="Sig_transdc_resp-reg_receiver"/>
</dbReference>
<dbReference type="PROSITE" id="PS51755">
    <property type="entry name" value="OMPR_PHOB"/>
    <property type="match status" value="1"/>
</dbReference>
<dbReference type="SUPFAM" id="SSF52172">
    <property type="entry name" value="CheY-like"/>
    <property type="match status" value="1"/>
</dbReference>
<dbReference type="InterPro" id="IPR036388">
    <property type="entry name" value="WH-like_DNA-bd_sf"/>
</dbReference>
<feature type="domain" description="OmpR/PhoB-type" evidence="7">
    <location>
        <begin position="124"/>
        <end position="218"/>
    </location>
</feature>
<dbReference type="GO" id="GO:0005829">
    <property type="term" value="C:cytosol"/>
    <property type="evidence" value="ECO:0007669"/>
    <property type="project" value="TreeGrafter"/>
</dbReference>
<evidence type="ECO:0000259" key="6">
    <source>
        <dbReference type="PROSITE" id="PS50110"/>
    </source>
</evidence>
<dbReference type="PANTHER" id="PTHR48111:SF22">
    <property type="entry name" value="REGULATOR OF RPOS"/>
    <property type="match status" value="1"/>
</dbReference>
<dbReference type="Pfam" id="PF00072">
    <property type="entry name" value="Response_reg"/>
    <property type="match status" value="1"/>
</dbReference>
<dbReference type="PANTHER" id="PTHR48111">
    <property type="entry name" value="REGULATOR OF RPOS"/>
    <property type="match status" value="1"/>
</dbReference>
<keyword evidence="5" id="KW-0804">Transcription</keyword>
<dbReference type="GO" id="GO:0006355">
    <property type="term" value="P:regulation of DNA-templated transcription"/>
    <property type="evidence" value="ECO:0007669"/>
    <property type="project" value="InterPro"/>
</dbReference>